<evidence type="ECO:0000313" key="1">
    <source>
        <dbReference type="EMBL" id="OQD41904.1"/>
    </source>
</evidence>
<sequence length="371" mass="42897">MDFHLTAKKHFISTLFLFIGLNTFGQKVTYNHLVDASHGPTQQIMALFENYIGSNPQLKAENPYWNSEEQATYKNFDFLEEEFEPSLYMGLPAHVLSISFKEDVAFIKVQFSYCKADGTPYVLAIVNYLAKKVKGKYRLFNRLPLNRQSWNCTTVGRVDFYYPDYHEFNYEKAGELNVFINNLCVNFGVKPKPFDYYMAANYDEIQVLKGIDYYLGMGGVDRPSGKAAENKVYCGGLGEFYAHEVFHVQLEEHFPEMHFWVSEGIATFLGGSRGQSLDWHLKKTNDFLAQNPKIDLSELLTLKNLDSETAYHYSLGGLIARKFWETGKYPLLKKIMATVKTDADYYKAIETYLEIPKDKLNHYLRDQLAHF</sequence>
<dbReference type="RefSeq" id="WP_080319714.1">
    <property type="nucleotide sequence ID" value="NZ_MTBC01000010.1"/>
</dbReference>
<evidence type="ECO:0008006" key="3">
    <source>
        <dbReference type="Google" id="ProtNLM"/>
    </source>
</evidence>
<proteinExistence type="predicted"/>
<reference evidence="1 2" key="1">
    <citation type="submission" date="2016-12" db="EMBL/GenBank/DDBJ databases">
        <authorList>
            <person name="Song W.-J."/>
            <person name="Kurnit D.M."/>
        </authorList>
    </citation>
    <scope>NUCLEOTIDE SEQUENCE [LARGE SCALE GENOMIC DNA]</scope>
    <source>
        <strain evidence="1 2">HSG9</strain>
    </source>
</reference>
<gene>
    <name evidence="1" type="ORF">BUL40_13705</name>
</gene>
<organism evidence="1 2">
    <name type="scientific">Croceivirga radicis</name>
    <dbReference type="NCBI Taxonomy" id="1929488"/>
    <lineage>
        <taxon>Bacteria</taxon>
        <taxon>Pseudomonadati</taxon>
        <taxon>Bacteroidota</taxon>
        <taxon>Flavobacteriia</taxon>
        <taxon>Flavobacteriales</taxon>
        <taxon>Flavobacteriaceae</taxon>
        <taxon>Croceivirga</taxon>
    </lineage>
</organism>
<dbReference type="Proteomes" id="UP000191680">
    <property type="component" value="Unassembled WGS sequence"/>
</dbReference>
<dbReference type="EMBL" id="MTBC01000010">
    <property type="protein sequence ID" value="OQD41904.1"/>
    <property type="molecule type" value="Genomic_DNA"/>
</dbReference>
<keyword evidence="2" id="KW-1185">Reference proteome</keyword>
<protein>
    <recommendedName>
        <fullName evidence="3">DUF1570 domain-containing protein</fullName>
    </recommendedName>
</protein>
<dbReference type="AlphaFoldDB" id="A0A1V6LNY6"/>
<comment type="caution">
    <text evidence="1">The sequence shown here is derived from an EMBL/GenBank/DDBJ whole genome shotgun (WGS) entry which is preliminary data.</text>
</comment>
<dbReference type="OrthoDB" id="788362at2"/>
<accession>A0A1V6LNY6</accession>
<evidence type="ECO:0000313" key="2">
    <source>
        <dbReference type="Proteomes" id="UP000191680"/>
    </source>
</evidence>
<name>A0A1V6LNY6_9FLAO</name>